<dbReference type="RefSeq" id="WP_068349214.1">
    <property type="nucleotide sequence ID" value="NZ_LQBQ01000036.1"/>
</dbReference>
<dbReference type="Proteomes" id="UP000053791">
    <property type="component" value="Unassembled WGS sequence"/>
</dbReference>
<dbReference type="EMBL" id="LQBQ01000036">
    <property type="protein sequence ID" value="KUJ76289.1"/>
    <property type="molecule type" value="Genomic_DNA"/>
</dbReference>
<comment type="caution">
    <text evidence="2">The sequence shown here is derived from an EMBL/GenBank/DDBJ whole genome shotgun (WGS) entry which is preliminary data.</text>
</comment>
<organism evidence="2 3">
    <name type="scientific">Ruegeria marisrubri</name>
    <dbReference type="NCBI Taxonomy" id="1685379"/>
    <lineage>
        <taxon>Bacteria</taxon>
        <taxon>Pseudomonadati</taxon>
        <taxon>Pseudomonadota</taxon>
        <taxon>Alphaproteobacteria</taxon>
        <taxon>Rhodobacterales</taxon>
        <taxon>Roseobacteraceae</taxon>
        <taxon>Ruegeria</taxon>
    </lineage>
</organism>
<protein>
    <submittedName>
        <fullName evidence="2">Uncharacterized protein</fullName>
    </submittedName>
</protein>
<dbReference type="AlphaFoldDB" id="A0A0X3TKV3"/>
<keyword evidence="3" id="KW-1185">Reference proteome</keyword>
<name>A0A0X3TKV3_9RHOB</name>
<proteinExistence type="predicted"/>
<feature type="region of interest" description="Disordered" evidence="1">
    <location>
        <begin position="1"/>
        <end position="25"/>
    </location>
</feature>
<reference evidence="2 3" key="1">
    <citation type="submission" date="2015-12" db="EMBL/GenBank/DDBJ databases">
        <authorList>
            <person name="Shamseldin A."/>
            <person name="Moawad H."/>
            <person name="Abd El-Rahim W.M."/>
            <person name="Sadowsky M.J."/>
        </authorList>
    </citation>
    <scope>NUCLEOTIDE SEQUENCE [LARGE SCALE GENOMIC DNA]</scope>
    <source>
        <strain evidence="2 3">ZGT118</strain>
    </source>
</reference>
<accession>A0A0X3TKV3</accession>
<evidence type="ECO:0000313" key="3">
    <source>
        <dbReference type="Proteomes" id="UP000053791"/>
    </source>
</evidence>
<evidence type="ECO:0000256" key="1">
    <source>
        <dbReference type="SAM" id="MobiDB-lite"/>
    </source>
</evidence>
<evidence type="ECO:0000313" key="2">
    <source>
        <dbReference type="EMBL" id="KUJ76289.1"/>
    </source>
</evidence>
<dbReference type="OrthoDB" id="8099363at2"/>
<gene>
    <name evidence="2" type="ORF">AVO45_13365</name>
</gene>
<sequence length="122" mass="13613">MTLEKQFNLDAAEKPKTTQPSQQRRQKFIAAIDKQLAGMQAGNASKTWKSTWVWQTSKGDWFISPRYGRTPLELAPGLTAIKCSDAEDVVQNLEKLKNLTSDGKLDAVLETAASEIRSRFGK</sequence>